<comment type="caution">
    <text evidence="3">The sequence shown here is derived from an EMBL/GenBank/DDBJ whole genome shotgun (WGS) entry which is preliminary data.</text>
</comment>
<evidence type="ECO:0000313" key="3">
    <source>
        <dbReference type="EMBL" id="EJN85140.1"/>
    </source>
</evidence>
<evidence type="ECO:0000259" key="2">
    <source>
        <dbReference type="Pfam" id="PF12862"/>
    </source>
</evidence>
<dbReference type="InterPro" id="IPR011990">
    <property type="entry name" value="TPR-like_helical_dom_sf"/>
</dbReference>
<name>J2ZRD7_ACTNH</name>
<reference evidence="3 4" key="1">
    <citation type="submission" date="2012-07" db="EMBL/GenBank/DDBJ databases">
        <authorList>
            <person name="Durkin A.S."/>
            <person name="McCorrison J."/>
            <person name="Torralba M."/>
            <person name="Gillis M."/>
            <person name="Methe B."/>
            <person name="Sutton G."/>
            <person name="Nelson K.E."/>
        </authorList>
    </citation>
    <scope>NUCLEOTIDE SEQUENCE [LARGE SCALE GENOMIC DNA]</scope>
    <source>
        <strain evidence="4">ATCC 12104 / DSM 43013 / CCUG 2238 / JCM 8349 / NCTC 10301 / Howell 279</strain>
    </source>
</reference>
<dbReference type="Gene3D" id="1.25.40.10">
    <property type="entry name" value="Tetratricopeptide repeat domain"/>
    <property type="match status" value="3"/>
</dbReference>
<proteinExistence type="predicted"/>
<dbReference type="SUPFAM" id="SSF48452">
    <property type="entry name" value="TPR-like"/>
    <property type="match status" value="3"/>
</dbReference>
<dbReference type="PATRIC" id="fig|1115803.3.peg.1075"/>
<feature type="domain" description="Anaphase-promoting complex subunit 5" evidence="2">
    <location>
        <begin position="981"/>
        <end position="1013"/>
    </location>
</feature>
<dbReference type="InterPro" id="IPR026000">
    <property type="entry name" value="Apc5_dom"/>
</dbReference>
<dbReference type="PANTHER" id="PTHR19959">
    <property type="entry name" value="KINESIN LIGHT CHAIN"/>
    <property type="match status" value="1"/>
</dbReference>
<protein>
    <submittedName>
        <fullName evidence="3">Anaphase-promoting complex subunit 5</fullName>
    </submittedName>
</protein>
<feature type="region of interest" description="Disordered" evidence="1">
    <location>
        <begin position="379"/>
        <end position="400"/>
    </location>
</feature>
<dbReference type="PANTHER" id="PTHR19959:SF119">
    <property type="entry name" value="FUNGAL LIPASE-LIKE DOMAIN-CONTAINING PROTEIN"/>
    <property type="match status" value="1"/>
</dbReference>
<dbReference type="SMART" id="SM00028">
    <property type="entry name" value="TPR"/>
    <property type="match status" value="10"/>
</dbReference>
<organism evidence="3 4">
    <name type="scientific">Actinomyces naeslundii (strain ATCC 12104 / DSM 43013 / CCUG 2238 / JCM 8349 / NCTC 10301 / Howell 279)</name>
    <dbReference type="NCBI Taxonomy" id="1115803"/>
    <lineage>
        <taxon>Bacteria</taxon>
        <taxon>Bacillati</taxon>
        <taxon>Actinomycetota</taxon>
        <taxon>Actinomycetes</taxon>
        <taxon>Actinomycetales</taxon>
        <taxon>Actinomycetaceae</taxon>
        <taxon>Actinomyces</taxon>
    </lineage>
</organism>
<evidence type="ECO:0000313" key="4">
    <source>
        <dbReference type="Proteomes" id="UP000007814"/>
    </source>
</evidence>
<evidence type="ECO:0000256" key="1">
    <source>
        <dbReference type="SAM" id="MobiDB-lite"/>
    </source>
</evidence>
<dbReference type="eggNOG" id="COG0457">
    <property type="taxonomic scope" value="Bacteria"/>
</dbReference>
<feature type="domain" description="Anaphase-promoting complex subunit 5" evidence="2">
    <location>
        <begin position="609"/>
        <end position="645"/>
    </location>
</feature>
<dbReference type="Pfam" id="PF13374">
    <property type="entry name" value="TPR_10"/>
    <property type="match status" value="7"/>
</dbReference>
<dbReference type="Proteomes" id="UP000007814">
    <property type="component" value="Unassembled WGS sequence"/>
</dbReference>
<gene>
    <name evidence="3" type="ORF">HMPREF1129_1372</name>
</gene>
<accession>J2ZRD7</accession>
<dbReference type="EMBL" id="ALJK01000095">
    <property type="protein sequence ID" value="EJN85140.1"/>
    <property type="molecule type" value="Genomic_DNA"/>
</dbReference>
<sequence length="1115" mass="123335">MTEPSPSPIPTTSSSQSWLDSLGPLDDLWANHPFVAFVLGVLITAVLAKIGWARIQVWRKWRNRQHKQCITRRRQQLPPALPPFTVESRGRRLILEPAQPQHESAPEGMSIVRLLSAKSTPVPFLDRAEALTRLETWAWSEDPFAIYVLGGDGGSGKTRLGVELCRRITTPDTHHRGAEVWKAGFLQNIKQSDNASSSDDASSLLLVIDYAEGRPDTVKEVINIALRAAEEPERRRVRIVFLVRRPSPISSTRQGSNEWIDALRPQESRDEGLNRCLDETSTIVLNNEELSRKEREDLFEVAYKSFTEPPGSPPPNGMLNQLNDPMYSQPLLVTVDAFLNARPLPNSRTSCSPSELFEEVLLHEEHYWVEHWPQSLAVNTDRERQTDGAATPIDAQDEKRRSLNRELARQAVAAATLADIQDEEDAISLLRLLPATPDKNTEDLAKWLRDCYPPHTNGNGHSTLWCENLEPDRIGEHLIVSEADDLVPLLQELLSPSRVGTSSLRTWTVLERISTDPRLNGHVGRILNDVLVEVTQAVHTETVNSQSPDLAAGFAKLVNAVRPHIDPNKAHEAQQTLSDSGYFTALLEYELAQCSANILPPTDDSSEIDRATYASRRLSLSRCLANIGRHDEALKAVREATSLYRTLVEHNPAAHTPDLASSLNNLANHLNNNGQQREALTTAQEAVTIRRKLAEHNPAAHTPDLAASLNNLANHLNNNGQQREALTTAQEAVTIRRKLAEHNPAAHTPDLAMSLNNLAIYLDGNGQPHDALQTAQEATNLYRTLAEHNPGIYTPDLASSLINLATYLDGNGQPHEALQTAQEATNLYRTLTEHNPAAYTPNLAMSLNNLATYLDGNGQPHDALQTAQEAVTIRRKLAEHNPAAHTPDLAMSLNNLANRLADNGQPHKALTTAQEAVTIRRKLAEHNPAAHTPDLAMSLINLANRLADNGQPHKALTTAQEAVTIRRKLAEHNPAAHTPDLAMSLINLANRLADNEQHHEALQTAQEATNLYRTLAKHNPAAYTSNFAMSLHNLAIYLDSNGQPHKALTTAQEAVTIRRKLAEHNPAAHTPDLASSLKTYANVLERSGSNKEAARIRQVRDEVLKRMKETEEGHV</sequence>
<dbReference type="AlphaFoldDB" id="J2ZRD7"/>
<dbReference type="Pfam" id="PF12862">
    <property type="entry name" value="ANAPC5"/>
    <property type="match status" value="2"/>
</dbReference>
<dbReference type="InterPro" id="IPR019734">
    <property type="entry name" value="TPR_rpt"/>
</dbReference>